<evidence type="ECO:0000313" key="1">
    <source>
        <dbReference type="EMBL" id="KAI9918877.1"/>
    </source>
</evidence>
<organism evidence="1 2">
    <name type="scientific">Peronosclerospora sorghi</name>
    <dbReference type="NCBI Taxonomy" id="230839"/>
    <lineage>
        <taxon>Eukaryota</taxon>
        <taxon>Sar</taxon>
        <taxon>Stramenopiles</taxon>
        <taxon>Oomycota</taxon>
        <taxon>Peronosporomycetes</taxon>
        <taxon>Peronosporales</taxon>
        <taxon>Peronosporaceae</taxon>
        <taxon>Peronosclerospora</taxon>
    </lineage>
</organism>
<reference evidence="1 2" key="1">
    <citation type="journal article" date="2022" name="bioRxiv">
        <title>The genome of the oomycete Peronosclerospora sorghi, a cosmopolitan pathogen of maize and sorghum, is inflated with dispersed pseudogenes.</title>
        <authorList>
            <person name="Fletcher K."/>
            <person name="Martin F."/>
            <person name="Isakeit T."/>
            <person name="Cavanaugh K."/>
            <person name="Magill C."/>
            <person name="Michelmore R."/>
        </authorList>
    </citation>
    <scope>NUCLEOTIDE SEQUENCE [LARGE SCALE GENOMIC DNA]</scope>
    <source>
        <strain evidence="1">P6</strain>
    </source>
</reference>
<comment type="caution">
    <text evidence="1">The sequence shown here is derived from an EMBL/GenBank/DDBJ whole genome shotgun (WGS) entry which is preliminary data.</text>
</comment>
<accession>A0ACC0WJD6</accession>
<name>A0ACC0WJD6_9STRA</name>
<dbReference type="Proteomes" id="UP001163321">
    <property type="component" value="Chromosome 12"/>
</dbReference>
<dbReference type="EMBL" id="CM047591">
    <property type="protein sequence ID" value="KAI9918877.1"/>
    <property type="molecule type" value="Genomic_DNA"/>
</dbReference>
<gene>
    <name evidence="1" type="ORF">PsorP6_011272</name>
</gene>
<keyword evidence="2" id="KW-1185">Reference proteome</keyword>
<protein>
    <submittedName>
        <fullName evidence="1">Uncharacterized protein</fullName>
    </submittedName>
</protein>
<evidence type="ECO:0000313" key="2">
    <source>
        <dbReference type="Proteomes" id="UP001163321"/>
    </source>
</evidence>
<proteinExistence type="predicted"/>
<sequence>MERGTEEGVNKPLSGVGEQVGSPSVHGSESSTWVLSCGSTNRWFRCDSSSRSEPVIRRQNMPEQVAKRTYSHLSLLPSPTHCSHQILGPGLKMKEKKGQKQ</sequence>